<reference evidence="2 3" key="1">
    <citation type="submission" date="2024-04" db="EMBL/GenBank/DDBJ databases">
        <title>Phyllosticta paracitricarpa is synonymous to the EU quarantine fungus P. citricarpa based on phylogenomic analyses.</title>
        <authorList>
            <consortium name="Lawrence Berkeley National Laboratory"/>
            <person name="Van Ingen-Buijs V.A."/>
            <person name="Van Westerhoven A.C."/>
            <person name="Haridas S."/>
            <person name="Skiadas P."/>
            <person name="Martin F."/>
            <person name="Groenewald J.Z."/>
            <person name="Crous P.W."/>
            <person name="Seidl M.F."/>
        </authorList>
    </citation>
    <scope>NUCLEOTIDE SEQUENCE [LARGE SCALE GENOMIC DNA]</scope>
    <source>
        <strain evidence="2 3">CBS 123371</strain>
    </source>
</reference>
<feature type="region of interest" description="Disordered" evidence="1">
    <location>
        <begin position="178"/>
        <end position="207"/>
    </location>
</feature>
<proteinExistence type="predicted"/>
<evidence type="ECO:0000313" key="3">
    <source>
        <dbReference type="Proteomes" id="UP001363622"/>
    </source>
</evidence>
<sequence>MPGRTQLHRKMKPPARNSKPSARNSTRHASEELGQGDLVVRRNPRTGRPIRESAGRRKSDSAYVSTADAVDDEGDSFFDPSEDEEGNPKKRKRTPSPAPPDFDLIPAYEVKRYGEQSVEDSFARSPSPDPTFDDFYRPLNDDAGDTQTEPETLSLTLNIPPGFSGPVHFTIDKKLLQTAKRQRKETSAPVRHKSQTESKPSNDKPKENLILKLPPELRRKIYNLLFKTEDALSIHDPHNFGLSSAFLRTCKQIHDEGCAVLYSDNHFGLTRNPEMRAPLWIKEKKEVGYHDLHLWLETIGPVNIARLRCVTLALSDALPSARGIEERKFVRDDHLIHSLRMLARYGKLQEIDIVLSSRKPILRTDFRFMDSLRRVKCDEVRFNLAHWMASRSTETVEVLKKNMVRRVDEVYD</sequence>
<protein>
    <submittedName>
        <fullName evidence="2">Uncharacterized protein</fullName>
    </submittedName>
</protein>
<comment type="caution">
    <text evidence="2">The sequence shown here is derived from an EMBL/GenBank/DDBJ whole genome shotgun (WGS) entry which is preliminary data.</text>
</comment>
<keyword evidence="3" id="KW-1185">Reference proteome</keyword>
<dbReference type="Proteomes" id="UP001363622">
    <property type="component" value="Unassembled WGS sequence"/>
</dbReference>
<organism evidence="2 3">
    <name type="scientific">Phyllosticta citriasiana</name>
    <dbReference type="NCBI Taxonomy" id="595635"/>
    <lineage>
        <taxon>Eukaryota</taxon>
        <taxon>Fungi</taxon>
        <taxon>Dikarya</taxon>
        <taxon>Ascomycota</taxon>
        <taxon>Pezizomycotina</taxon>
        <taxon>Dothideomycetes</taxon>
        <taxon>Dothideomycetes incertae sedis</taxon>
        <taxon>Botryosphaeriales</taxon>
        <taxon>Phyllostictaceae</taxon>
        <taxon>Phyllosticta</taxon>
    </lineage>
</organism>
<feature type="compositionally biased region" description="Basic residues" evidence="1">
    <location>
        <begin position="1"/>
        <end position="13"/>
    </location>
</feature>
<evidence type="ECO:0000313" key="2">
    <source>
        <dbReference type="EMBL" id="KAK7512894.1"/>
    </source>
</evidence>
<evidence type="ECO:0000256" key="1">
    <source>
        <dbReference type="SAM" id="MobiDB-lite"/>
    </source>
</evidence>
<feature type="compositionally biased region" description="Acidic residues" evidence="1">
    <location>
        <begin position="69"/>
        <end position="85"/>
    </location>
</feature>
<name>A0ABR1KFG8_9PEZI</name>
<accession>A0ABR1KFG8</accession>
<dbReference type="InterPro" id="IPR038883">
    <property type="entry name" value="AN11006-like"/>
</dbReference>
<feature type="compositionally biased region" description="Basic and acidic residues" evidence="1">
    <location>
        <begin position="194"/>
        <end position="207"/>
    </location>
</feature>
<dbReference type="EMBL" id="JBBPHU010000010">
    <property type="protein sequence ID" value="KAK7512894.1"/>
    <property type="molecule type" value="Genomic_DNA"/>
</dbReference>
<dbReference type="PANTHER" id="PTHR42085:SF1">
    <property type="entry name" value="F-BOX DOMAIN-CONTAINING PROTEIN"/>
    <property type="match status" value="1"/>
</dbReference>
<feature type="compositionally biased region" description="Basic and acidic residues" evidence="1">
    <location>
        <begin position="49"/>
        <end position="60"/>
    </location>
</feature>
<dbReference type="PANTHER" id="PTHR42085">
    <property type="entry name" value="F-BOX DOMAIN-CONTAINING PROTEIN"/>
    <property type="match status" value="1"/>
</dbReference>
<gene>
    <name evidence="2" type="ORF">IWZ03DRAFT_41719</name>
</gene>
<feature type="region of interest" description="Disordered" evidence="1">
    <location>
        <begin position="1"/>
        <end position="149"/>
    </location>
</feature>